<dbReference type="EMBL" id="RCHU02000017">
    <property type="protein sequence ID" value="KAL3567330.1"/>
    <property type="molecule type" value="Genomic_DNA"/>
</dbReference>
<proteinExistence type="predicted"/>
<organism evidence="1 2">
    <name type="scientific">Populus alba</name>
    <name type="common">White poplar</name>
    <dbReference type="NCBI Taxonomy" id="43335"/>
    <lineage>
        <taxon>Eukaryota</taxon>
        <taxon>Viridiplantae</taxon>
        <taxon>Streptophyta</taxon>
        <taxon>Embryophyta</taxon>
        <taxon>Tracheophyta</taxon>
        <taxon>Spermatophyta</taxon>
        <taxon>Magnoliopsida</taxon>
        <taxon>eudicotyledons</taxon>
        <taxon>Gunneridae</taxon>
        <taxon>Pentapetalae</taxon>
        <taxon>rosids</taxon>
        <taxon>fabids</taxon>
        <taxon>Malpighiales</taxon>
        <taxon>Salicaceae</taxon>
        <taxon>Saliceae</taxon>
        <taxon>Populus</taxon>
    </lineage>
</organism>
<evidence type="ECO:0000313" key="2">
    <source>
        <dbReference type="Proteomes" id="UP000309997"/>
    </source>
</evidence>
<dbReference type="Proteomes" id="UP000309997">
    <property type="component" value="Unassembled WGS sequence"/>
</dbReference>
<sequence>MEGAAAGGKGTVTPFASMFPVNEAQKAAKRVGEKIGEKQKELVCIKEFVTENTNLINLVSRLPDELNHDIMVPFGKAAFFPGRLIHTNEFMVLLGDGYYAERTAKQTVEILTRRGKALDSQVESLMANMKDLKAEASFFDVTASEAAEGLVEIREDYVEENSWEKHSKSDEKNNDKKVAFEDDEYARIMSRLDELEKEELEAEDEEVDAEDDDESAVEQPDAADNDDESDMDEQTEAAESNSENHDNTQPKAKFNQFPHQIHPEIREPLQQTTAKALSNKYLPQQNITDTSNVLMQTPKSGFNSSKAFTGSIAESADTVSTNSGQQAVTSSQASVPAFDSSKGIIGSIVERADTIPKNSQQQAATSSQASKPAFDSSKAFTGSVVERTYNLPTSGQDAVSSQVLLIYLDNNVVQQAIIYRSQLLLNFAVIQLSTFKASFQIQDAEILAAIVIEMC</sequence>
<accession>A0ACC4AME2</accession>
<name>A0ACC4AME2_POPAL</name>
<gene>
    <name evidence="1" type="ORF">D5086_029981</name>
</gene>
<evidence type="ECO:0000313" key="1">
    <source>
        <dbReference type="EMBL" id="KAL3567330.1"/>
    </source>
</evidence>
<keyword evidence="2" id="KW-1185">Reference proteome</keyword>
<reference evidence="1 2" key="1">
    <citation type="journal article" date="2024" name="Plant Biotechnol. J.">
        <title>Genome and CRISPR/Cas9 system of a widespread forest tree (Populus alba) in the world.</title>
        <authorList>
            <person name="Liu Y.J."/>
            <person name="Jiang P.F."/>
            <person name="Han X.M."/>
            <person name="Li X.Y."/>
            <person name="Wang H.M."/>
            <person name="Wang Y.J."/>
            <person name="Wang X.X."/>
            <person name="Zeng Q.Y."/>
        </authorList>
    </citation>
    <scope>NUCLEOTIDE SEQUENCE [LARGE SCALE GENOMIC DNA]</scope>
    <source>
        <strain evidence="2">cv. PAL-ZL1</strain>
    </source>
</reference>
<comment type="caution">
    <text evidence="1">The sequence shown here is derived from an EMBL/GenBank/DDBJ whole genome shotgun (WGS) entry which is preliminary data.</text>
</comment>
<protein>
    <submittedName>
        <fullName evidence="1">Uncharacterized protein</fullName>
    </submittedName>
</protein>